<feature type="non-terminal residue" evidence="4">
    <location>
        <position position="1"/>
    </location>
</feature>
<dbReference type="GO" id="GO:0016746">
    <property type="term" value="F:acyltransferase activity"/>
    <property type="evidence" value="ECO:0007669"/>
    <property type="project" value="UniProtKB-KW"/>
</dbReference>
<keyword evidence="2" id="KW-0808">Transferase</keyword>
<dbReference type="Pfam" id="PF02458">
    <property type="entry name" value="Transferase"/>
    <property type="match status" value="2"/>
</dbReference>
<dbReference type="FunFam" id="3.30.559.10:FF:000008">
    <property type="entry name" value="Tryptamine hydroxycinnamoyl transferase"/>
    <property type="match status" value="1"/>
</dbReference>
<evidence type="ECO:0000256" key="2">
    <source>
        <dbReference type="ARBA" id="ARBA00022679"/>
    </source>
</evidence>
<dbReference type="OMA" id="AWGECAS"/>
<reference evidence="4 5" key="1">
    <citation type="journal article" date="2021" name="Nat. Plants">
        <title>The Taxus genome provides insights into paclitaxel biosynthesis.</title>
        <authorList>
            <person name="Xiong X."/>
            <person name="Gou J."/>
            <person name="Liao Q."/>
            <person name="Li Y."/>
            <person name="Zhou Q."/>
            <person name="Bi G."/>
            <person name="Li C."/>
            <person name="Du R."/>
            <person name="Wang X."/>
            <person name="Sun T."/>
            <person name="Guo L."/>
            <person name="Liang H."/>
            <person name="Lu P."/>
            <person name="Wu Y."/>
            <person name="Zhang Z."/>
            <person name="Ro D.K."/>
            <person name="Shang Y."/>
            <person name="Huang S."/>
            <person name="Yan J."/>
        </authorList>
    </citation>
    <scope>NUCLEOTIDE SEQUENCE [LARGE SCALE GENOMIC DNA]</scope>
    <source>
        <strain evidence="4">Ta-2019</strain>
    </source>
</reference>
<dbReference type="AlphaFoldDB" id="A0AA38GIP6"/>
<sequence>GGGAAEEESLAKTLLYFYPLAGRLAISAEGVVYIDCNDTGADFIEASAAADIGLADVTTEKRGQCCSSAVCFECRDQYRRPVSAPLSCSGNEAERRACSGIHCKTMQFIDGTSLWHFIKSWAQLCREPSSLTPCNSLPPLHTRSFCNTSTPVNLNLHHFKTRTLHQNSPQQFREKIFHFTSETIVALKKQANKSASKDETISSFQALCAHIWQAITRARGISSTEKTTFKLPVNCRPRLVPPLPRSYFGNAIQMVGATVAAGDLLERGLDHAARVLHRIISAHQDPNIRAELEKPPTIIEIDKYIPKNCVSMGSSPRFPMYDSDFGWGRPVAARSGWTNKFDGKMSAYPGHEGSGSVDIEICLLPKTMSVLESDPNFLFPWFED</sequence>
<dbReference type="Proteomes" id="UP000824469">
    <property type="component" value="Unassembled WGS sequence"/>
</dbReference>
<proteinExistence type="inferred from homology"/>
<dbReference type="EMBL" id="JAHRHJ020000002">
    <property type="protein sequence ID" value="KAH9324624.1"/>
    <property type="molecule type" value="Genomic_DNA"/>
</dbReference>
<keyword evidence="3" id="KW-0012">Acyltransferase</keyword>
<dbReference type="InterPro" id="IPR051283">
    <property type="entry name" value="Sec_Metabolite_Acyltrans"/>
</dbReference>
<comment type="similarity">
    <text evidence="1">Belongs to the plant acyltransferase family.</text>
</comment>
<protein>
    <submittedName>
        <fullName evidence="4">Uncharacterized protein</fullName>
    </submittedName>
</protein>
<organism evidence="4 5">
    <name type="scientific">Taxus chinensis</name>
    <name type="common">Chinese yew</name>
    <name type="synonym">Taxus wallichiana var. chinensis</name>
    <dbReference type="NCBI Taxonomy" id="29808"/>
    <lineage>
        <taxon>Eukaryota</taxon>
        <taxon>Viridiplantae</taxon>
        <taxon>Streptophyta</taxon>
        <taxon>Embryophyta</taxon>
        <taxon>Tracheophyta</taxon>
        <taxon>Spermatophyta</taxon>
        <taxon>Pinopsida</taxon>
        <taxon>Pinidae</taxon>
        <taxon>Conifers II</taxon>
        <taxon>Cupressales</taxon>
        <taxon>Taxaceae</taxon>
        <taxon>Taxus</taxon>
    </lineage>
</organism>
<accession>A0AA38GIP6</accession>
<comment type="caution">
    <text evidence="4">The sequence shown here is derived from an EMBL/GenBank/DDBJ whole genome shotgun (WGS) entry which is preliminary data.</text>
</comment>
<evidence type="ECO:0000313" key="4">
    <source>
        <dbReference type="EMBL" id="KAH9324624.1"/>
    </source>
</evidence>
<dbReference type="Gene3D" id="3.30.559.10">
    <property type="entry name" value="Chloramphenicol acetyltransferase-like domain"/>
    <property type="match status" value="2"/>
</dbReference>
<dbReference type="PANTHER" id="PTHR31896:SF64">
    <property type="entry name" value="TRICHOTHECENE 3-O-ACETYLTRANSFERASE"/>
    <property type="match status" value="1"/>
</dbReference>
<keyword evidence="5" id="KW-1185">Reference proteome</keyword>
<dbReference type="InterPro" id="IPR023213">
    <property type="entry name" value="CAT-like_dom_sf"/>
</dbReference>
<evidence type="ECO:0000256" key="1">
    <source>
        <dbReference type="ARBA" id="ARBA00009861"/>
    </source>
</evidence>
<name>A0AA38GIP6_TAXCH</name>
<evidence type="ECO:0000313" key="5">
    <source>
        <dbReference type="Proteomes" id="UP000824469"/>
    </source>
</evidence>
<dbReference type="SUPFAM" id="SSF52777">
    <property type="entry name" value="CoA-dependent acyltransferases"/>
    <property type="match status" value="1"/>
</dbReference>
<dbReference type="PANTHER" id="PTHR31896">
    <property type="entry name" value="FAMILY REGULATORY PROTEIN, PUTATIVE (AFU_ORTHOLOGUE AFUA_3G14730)-RELATED"/>
    <property type="match status" value="1"/>
</dbReference>
<gene>
    <name evidence="4" type="ORF">KI387_004802</name>
</gene>
<evidence type="ECO:0000256" key="3">
    <source>
        <dbReference type="ARBA" id="ARBA00023315"/>
    </source>
</evidence>